<evidence type="ECO:0000259" key="2">
    <source>
        <dbReference type="PROSITE" id="PS51379"/>
    </source>
</evidence>
<dbReference type="InterPro" id="IPR047964">
    <property type="entry name" value="EFR1-like"/>
</dbReference>
<dbReference type="InterPro" id="IPR019546">
    <property type="entry name" value="TAT_signal_bac_arc"/>
</dbReference>
<dbReference type="InterPro" id="IPR017896">
    <property type="entry name" value="4Fe4S_Fe-S-bd"/>
</dbReference>
<dbReference type="PANTHER" id="PTHR43122:SF1">
    <property type="entry name" value="IRON-SULFUR-BINDING PROTEIN"/>
    <property type="match status" value="1"/>
</dbReference>
<dbReference type="InterPro" id="IPR029039">
    <property type="entry name" value="Flavoprotein-like_sf"/>
</dbReference>
<dbReference type="SUPFAM" id="SSF52218">
    <property type="entry name" value="Flavoproteins"/>
    <property type="match status" value="1"/>
</dbReference>
<proteinExistence type="predicted"/>
<accession>A0A0W8FN43</accession>
<dbReference type="Gene3D" id="3.30.70.20">
    <property type="match status" value="1"/>
</dbReference>
<dbReference type="SUPFAM" id="SSF54862">
    <property type="entry name" value="4Fe-4S ferredoxins"/>
    <property type="match status" value="1"/>
</dbReference>
<dbReference type="EMBL" id="LNQE01000974">
    <property type="protein sequence ID" value="KUG22365.1"/>
    <property type="molecule type" value="Genomic_DNA"/>
</dbReference>
<dbReference type="GO" id="GO:0010181">
    <property type="term" value="F:FMN binding"/>
    <property type="evidence" value="ECO:0007669"/>
    <property type="project" value="InterPro"/>
</dbReference>
<dbReference type="Pfam" id="PF00037">
    <property type="entry name" value="Fer4"/>
    <property type="match status" value="1"/>
</dbReference>
<dbReference type="NCBIfam" id="NF038196">
    <property type="entry name" value="ferrodoxin_EFR1"/>
    <property type="match status" value="1"/>
</dbReference>
<dbReference type="PROSITE" id="PS00198">
    <property type="entry name" value="4FE4S_FER_1"/>
    <property type="match status" value="1"/>
</dbReference>
<dbReference type="InterPro" id="IPR008254">
    <property type="entry name" value="Flavodoxin/NO_synth"/>
</dbReference>
<dbReference type="Pfam" id="PF12724">
    <property type="entry name" value="Flavodoxin_5"/>
    <property type="match status" value="1"/>
</dbReference>
<dbReference type="InterPro" id="IPR026816">
    <property type="entry name" value="Flavodoxin_dom"/>
</dbReference>
<organism evidence="3">
    <name type="scientific">hydrocarbon metagenome</name>
    <dbReference type="NCBI Taxonomy" id="938273"/>
    <lineage>
        <taxon>unclassified sequences</taxon>
        <taxon>metagenomes</taxon>
        <taxon>ecological metagenomes</taxon>
    </lineage>
</organism>
<evidence type="ECO:0000313" key="3">
    <source>
        <dbReference type="EMBL" id="KUG22365.1"/>
    </source>
</evidence>
<evidence type="ECO:0000259" key="1">
    <source>
        <dbReference type="PROSITE" id="PS50902"/>
    </source>
</evidence>
<feature type="domain" description="4Fe-4S ferredoxin-type" evidence="2">
    <location>
        <begin position="232"/>
        <end position="261"/>
    </location>
</feature>
<feature type="domain" description="Flavodoxin-like" evidence="1">
    <location>
        <begin position="43"/>
        <end position="197"/>
    </location>
</feature>
<protein>
    <submittedName>
        <fullName evidence="3">Ferredoxin</fullName>
    </submittedName>
</protein>
<gene>
    <name evidence="3" type="ORF">ASZ90_007904</name>
</gene>
<name>A0A0W8FN43_9ZZZZ</name>
<dbReference type="PROSITE" id="PS50902">
    <property type="entry name" value="FLAVODOXIN_LIKE"/>
    <property type="match status" value="1"/>
</dbReference>
<comment type="caution">
    <text evidence="3">The sequence shown here is derived from an EMBL/GenBank/DDBJ whole genome shotgun (WGS) entry which is preliminary data.</text>
</comment>
<dbReference type="PANTHER" id="PTHR43122">
    <property type="entry name" value="FERREDOXIN SUBUNIT OF PYRUVATE:FLAVODOXIN OXIDOREDUCTASE-RELATED"/>
    <property type="match status" value="1"/>
</dbReference>
<sequence length="316" mass="35488">MDTRRDFIKKSTIIGAALCLPVSLTQECIAAYPDLKTRSPKKVLILWYSQTGHTYRYAKLIGCVLKSKNLEVDICEIQETDTKILTGYDFIIVGSPVFYYDTPDNVIDWLEKIPAIKGTPVAAFVSFGGPEGNQHNASCHILKILANKGGVPVGRDAFRNIPSYPTPKWDSANQKSGEHLPNAETFNQVRRFTEDTLTRISHNETISISYEIALREGLRALPLIWLNKKAINKHSVDASKCIGCGTCIRQCPTKAINPFKQTVTRDNCLACFGCLNNCPADAVVMEYRSQRLYGFPEYLKRNNIRIMEPPEFKTCT</sequence>
<reference evidence="3" key="1">
    <citation type="journal article" date="2015" name="Proc. Natl. Acad. Sci. U.S.A.">
        <title>Networks of energetic and metabolic interactions define dynamics in microbial communities.</title>
        <authorList>
            <person name="Embree M."/>
            <person name="Liu J.K."/>
            <person name="Al-Bassam M.M."/>
            <person name="Zengler K."/>
        </authorList>
    </citation>
    <scope>NUCLEOTIDE SEQUENCE</scope>
</reference>
<dbReference type="NCBIfam" id="TIGR01409">
    <property type="entry name" value="TAT_signal_seq"/>
    <property type="match status" value="1"/>
</dbReference>
<feature type="domain" description="4Fe-4S ferredoxin-type" evidence="2">
    <location>
        <begin position="262"/>
        <end position="288"/>
    </location>
</feature>
<dbReference type="PROSITE" id="PS51379">
    <property type="entry name" value="4FE4S_FER_2"/>
    <property type="match status" value="2"/>
</dbReference>
<dbReference type="Gene3D" id="3.40.50.360">
    <property type="match status" value="1"/>
</dbReference>
<dbReference type="InterPro" id="IPR017900">
    <property type="entry name" value="4Fe4S_Fe_S_CS"/>
</dbReference>
<dbReference type="AlphaFoldDB" id="A0A0W8FN43"/>